<dbReference type="PANTHER" id="PTHR39428">
    <property type="entry name" value="F420H(2)-DEPENDENT QUINONE REDUCTASE RV1261C"/>
    <property type="match status" value="1"/>
</dbReference>
<comment type="similarity">
    <text evidence="1">Belongs to the F420H(2)-dependent quinone reductase family.</text>
</comment>
<evidence type="ECO:0000256" key="2">
    <source>
        <dbReference type="ARBA" id="ARBA00049106"/>
    </source>
</evidence>
<reference evidence="4 5" key="1">
    <citation type="submission" date="2018-06" db="EMBL/GenBank/DDBJ databases">
        <authorList>
            <consortium name="Pathogen Informatics"/>
            <person name="Doyle S."/>
        </authorList>
    </citation>
    <scope>NUCLEOTIDE SEQUENCE [LARGE SCALE GENOMIC DNA]</scope>
    <source>
        <strain evidence="4 5">NCTC1934</strain>
    </source>
</reference>
<feature type="region of interest" description="Disordered" evidence="3">
    <location>
        <begin position="1"/>
        <end position="26"/>
    </location>
</feature>
<keyword evidence="4" id="KW-0560">Oxidoreductase</keyword>
<name>A0A378YQS2_9NOCA</name>
<gene>
    <name evidence="4" type="primary">ddn_2</name>
    <name evidence="4" type="ORF">NCTC1934_03832</name>
</gene>
<dbReference type="RefSeq" id="WP_039815958.1">
    <property type="nucleotide sequence ID" value="NZ_UGRY01000002.1"/>
</dbReference>
<evidence type="ECO:0000256" key="3">
    <source>
        <dbReference type="SAM" id="MobiDB-lite"/>
    </source>
</evidence>
<dbReference type="InterPro" id="IPR004378">
    <property type="entry name" value="F420H2_quin_Rdtase"/>
</dbReference>
<evidence type="ECO:0000256" key="1">
    <source>
        <dbReference type="ARBA" id="ARBA00008710"/>
    </source>
</evidence>
<dbReference type="GO" id="GO:0070967">
    <property type="term" value="F:coenzyme F420 binding"/>
    <property type="evidence" value="ECO:0007669"/>
    <property type="project" value="TreeGrafter"/>
</dbReference>
<dbReference type="InterPro" id="IPR012349">
    <property type="entry name" value="Split_barrel_FMN-bd"/>
</dbReference>
<dbReference type="NCBIfam" id="TIGR00026">
    <property type="entry name" value="hi_GC_TIGR00026"/>
    <property type="match status" value="1"/>
</dbReference>
<dbReference type="Gene3D" id="2.30.110.10">
    <property type="entry name" value="Electron Transport, Fmn-binding Protein, Chain A"/>
    <property type="match status" value="1"/>
</dbReference>
<dbReference type="STRING" id="1406858.GCA_000710895_04251"/>
<keyword evidence="5" id="KW-1185">Reference proteome</keyword>
<dbReference type="OrthoDB" id="8225825at2"/>
<feature type="compositionally biased region" description="Polar residues" evidence="3">
    <location>
        <begin position="1"/>
        <end position="16"/>
    </location>
</feature>
<dbReference type="GO" id="GO:0005886">
    <property type="term" value="C:plasma membrane"/>
    <property type="evidence" value="ECO:0007669"/>
    <property type="project" value="TreeGrafter"/>
</dbReference>
<dbReference type="PANTHER" id="PTHR39428:SF1">
    <property type="entry name" value="F420H(2)-DEPENDENT QUINONE REDUCTASE RV1261C"/>
    <property type="match status" value="1"/>
</dbReference>
<protein>
    <submittedName>
        <fullName evidence="4">Deazaflavin-dependent nitroreductase</fullName>
        <ecNumber evidence="4">1.-.-.-</ecNumber>
    </submittedName>
</protein>
<dbReference type="Pfam" id="PF04075">
    <property type="entry name" value="F420H2_quin_red"/>
    <property type="match status" value="1"/>
</dbReference>
<dbReference type="Proteomes" id="UP000255467">
    <property type="component" value="Unassembled WGS sequence"/>
</dbReference>
<evidence type="ECO:0000313" key="5">
    <source>
        <dbReference type="Proteomes" id="UP000255467"/>
    </source>
</evidence>
<comment type="catalytic activity">
    <reaction evidence="2">
        <text>oxidized coenzyme F420-(gamma-L-Glu)(n) + a quinol + H(+) = reduced coenzyme F420-(gamma-L-Glu)(n) + a quinone</text>
        <dbReference type="Rhea" id="RHEA:39663"/>
        <dbReference type="Rhea" id="RHEA-COMP:12939"/>
        <dbReference type="Rhea" id="RHEA-COMP:14378"/>
        <dbReference type="ChEBI" id="CHEBI:15378"/>
        <dbReference type="ChEBI" id="CHEBI:24646"/>
        <dbReference type="ChEBI" id="CHEBI:132124"/>
        <dbReference type="ChEBI" id="CHEBI:133980"/>
        <dbReference type="ChEBI" id="CHEBI:139511"/>
    </reaction>
</comment>
<dbReference type="EMBL" id="UGRY01000002">
    <property type="protein sequence ID" value="SUA79526.1"/>
    <property type="molecule type" value="Genomic_DNA"/>
</dbReference>
<sequence length="170" mass="18916">MSDFESTAEQPDQPTITDYDDPNAPWNQAWDQEGGIANWNADVIEEFRNNSGKVGGAYAGGDLILLTTTGAKSGKRHTTPLGPLHRGDVMYVSSFIEDKYPAWWYNIKANPQVTVELRDKTYRATGKALEGAEYDEFAAWVLAENPLLADFQSKVDRPIPLVVLTFDDES</sequence>
<dbReference type="EC" id="1.-.-.-" evidence="4"/>
<dbReference type="AlphaFoldDB" id="A0A378YQS2"/>
<dbReference type="GO" id="GO:0052755">
    <property type="term" value="F:coenzyme F420H2:quinone oxidoreductase activity"/>
    <property type="evidence" value="ECO:0007669"/>
    <property type="project" value="RHEA"/>
</dbReference>
<evidence type="ECO:0000313" key="4">
    <source>
        <dbReference type="EMBL" id="SUA79526.1"/>
    </source>
</evidence>
<proteinExistence type="inferred from homology"/>
<organism evidence="4 5">
    <name type="scientific">Nocardia otitidiscaviarum</name>
    <dbReference type="NCBI Taxonomy" id="1823"/>
    <lineage>
        <taxon>Bacteria</taxon>
        <taxon>Bacillati</taxon>
        <taxon>Actinomycetota</taxon>
        <taxon>Actinomycetes</taxon>
        <taxon>Mycobacteriales</taxon>
        <taxon>Nocardiaceae</taxon>
        <taxon>Nocardia</taxon>
    </lineage>
</organism>
<accession>A0A378YQS2</accession>